<protein>
    <submittedName>
        <fullName evidence="1">Uncharacterized protein</fullName>
    </submittedName>
</protein>
<reference evidence="1 2" key="1">
    <citation type="submission" date="2019-03" db="EMBL/GenBank/DDBJ databases">
        <title>Genomics of glacier-inhabiting Cryobacterium strains.</title>
        <authorList>
            <person name="Liu Q."/>
            <person name="Xin Y.-H."/>
        </authorList>
    </citation>
    <scope>NUCLEOTIDE SEQUENCE [LARGE SCALE GENOMIC DNA]</scope>
    <source>
        <strain evidence="1 2">TMT1-51</strain>
    </source>
</reference>
<dbReference type="RefSeq" id="WP_134425334.1">
    <property type="nucleotide sequence ID" value="NZ_SOHA01000039.1"/>
</dbReference>
<dbReference type="AlphaFoldDB" id="A0A4Y8JS14"/>
<keyword evidence="2" id="KW-1185">Reference proteome</keyword>
<gene>
    <name evidence="1" type="ORF">E3T49_13045</name>
</gene>
<name>A0A4Y8JS14_9MICO</name>
<comment type="caution">
    <text evidence="1">The sequence shown here is derived from an EMBL/GenBank/DDBJ whole genome shotgun (WGS) entry which is preliminary data.</text>
</comment>
<dbReference type="EMBL" id="SOHA01000039">
    <property type="protein sequence ID" value="TFD27464.1"/>
    <property type="molecule type" value="Genomic_DNA"/>
</dbReference>
<accession>A0A4Y8JS14</accession>
<proteinExistence type="predicted"/>
<evidence type="ECO:0000313" key="2">
    <source>
        <dbReference type="Proteomes" id="UP000297472"/>
    </source>
</evidence>
<sequence length="137" mass="15405">MPEQTAPVPASKMARIRNLYTIAYAWRTRDYLEDGHTDLSGLRAKQQAEFDLALAEHDQEMAEAASRQAVALDRPRTILTPKEADALPLRSLIREHDGFHRLKEISGSWLLCIQSGGVSASDELEYPAEVLYTPEVR</sequence>
<organism evidence="1 2">
    <name type="scientific">Cryobacterium cryoconiti</name>
    <dbReference type="NCBI Taxonomy" id="1259239"/>
    <lineage>
        <taxon>Bacteria</taxon>
        <taxon>Bacillati</taxon>
        <taxon>Actinomycetota</taxon>
        <taxon>Actinomycetes</taxon>
        <taxon>Micrococcales</taxon>
        <taxon>Microbacteriaceae</taxon>
        <taxon>Cryobacterium</taxon>
    </lineage>
</organism>
<dbReference type="Proteomes" id="UP000297472">
    <property type="component" value="Unassembled WGS sequence"/>
</dbReference>
<evidence type="ECO:0000313" key="1">
    <source>
        <dbReference type="EMBL" id="TFD27464.1"/>
    </source>
</evidence>